<evidence type="ECO:0000313" key="1">
    <source>
        <dbReference type="EMBL" id="SFZ88229.1"/>
    </source>
</evidence>
<dbReference type="EMBL" id="LT634362">
    <property type="protein sequence ID" value="SFZ88229.1"/>
    <property type="molecule type" value="Genomic_DNA"/>
</dbReference>
<proteinExistence type="predicted"/>
<dbReference type="AlphaFoldDB" id="A0A1K2I7B6"/>
<accession>A0A1K2I7B6</accession>
<name>A0A1K2I7B6_9LACO</name>
<protein>
    <submittedName>
        <fullName evidence="1">Uncharacterized protein</fullName>
    </submittedName>
</protein>
<reference evidence="1" key="1">
    <citation type="submission" date="2016-11" db="EMBL/GenBank/DDBJ databases">
        <authorList>
            <person name="Jaros S."/>
            <person name="Januszkiewicz K."/>
            <person name="Wedrychowicz H."/>
        </authorList>
    </citation>
    <scope>NUCLEOTIDE SEQUENCE</scope>
    <source>
        <strain evidence="1">ACA-DC 565</strain>
    </source>
</reference>
<sequence length="60" mass="7221">MHKGAFYIDEDKTKINHSWTASVRFIGGLFQFAYHYLGSWDPDFTRVASKQHWRQDFRLL</sequence>
<gene>
    <name evidence="1" type="ORF">LREN565_1342</name>
</gene>
<organism evidence="1">
    <name type="scientific">Loigolactobacillus rennini</name>
    <dbReference type="NCBI Taxonomy" id="238013"/>
    <lineage>
        <taxon>Bacteria</taxon>
        <taxon>Bacillati</taxon>
        <taxon>Bacillota</taxon>
        <taxon>Bacilli</taxon>
        <taxon>Lactobacillales</taxon>
        <taxon>Lactobacillaceae</taxon>
        <taxon>Loigolactobacillus</taxon>
    </lineage>
</organism>